<evidence type="ECO:0000259" key="4">
    <source>
        <dbReference type="Pfam" id="PF00535"/>
    </source>
</evidence>
<keyword evidence="6" id="KW-1185">Reference proteome</keyword>
<comment type="caution">
    <text evidence="5">The sequence shown here is derived from an EMBL/GenBank/DDBJ whole genome shotgun (WGS) entry which is preliminary data.</text>
</comment>
<comment type="similarity">
    <text evidence="1">Belongs to the glycosyltransferase 2 family.</text>
</comment>
<name>A0A0R2M0Z3_9LACO</name>
<evidence type="ECO:0000313" key="5">
    <source>
        <dbReference type="EMBL" id="KRO07924.1"/>
    </source>
</evidence>
<evidence type="ECO:0000256" key="2">
    <source>
        <dbReference type="ARBA" id="ARBA00022676"/>
    </source>
</evidence>
<protein>
    <submittedName>
        <fullName evidence="5">Glycosyltransferase</fullName>
    </submittedName>
</protein>
<dbReference type="InterPro" id="IPR050834">
    <property type="entry name" value="Glycosyltransf_2"/>
</dbReference>
<dbReference type="GO" id="GO:0016757">
    <property type="term" value="F:glycosyltransferase activity"/>
    <property type="evidence" value="ECO:0007669"/>
    <property type="project" value="UniProtKB-KW"/>
</dbReference>
<dbReference type="PANTHER" id="PTHR43685:SF5">
    <property type="entry name" value="GLYCOSYLTRANSFERASE EPSE-RELATED"/>
    <property type="match status" value="1"/>
</dbReference>
<organism evidence="5 6">
    <name type="scientific">Lactiplantibacillus xiangfangensis</name>
    <dbReference type="NCBI Taxonomy" id="942150"/>
    <lineage>
        <taxon>Bacteria</taxon>
        <taxon>Bacillati</taxon>
        <taxon>Bacillota</taxon>
        <taxon>Bacilli</taxon>
        <taxon>Lactobacillales</taxon>
        <taxon>Lactobacillaceae</taxon>
        <taxon>Lactiplantibacillus</taxon>
    </lineage>
</organism>
<dbReference type="EMBL" id="JQCL01000095">
    <property type="protein sequence ID" value="KRO07924.1"/>
    <property type="molecule type" value="Genomic_DNA"/>
</dbReference>
<gene>
    <name evidence="5" type="ORF">IV64_GL001084</name>
</gene>
<sequence>MSLYAKENADFFRQSIESLRNQTVCPDQIVLVLDGPISTKLKQVVQQYRDLLTIVPLPKNHGLGTALRVGLDYCTNELVARMDTDDLAVSQRMETQVAFMKDHPHIDVVGGAITEFQMDPNESNQRLRQVPLTMSTITQFAQLRNPMNHMTVMFRKQSVLKAGNYRSFPGFEDYNLWVRMLQNGATFTNLPDVLVRVRIGNAMVTRRKGLNYILCEYRFQRFLYDSRFIGKFILLRNLVLRCGVRILPSKLLQHIYANFVRQKN</sequence>
<evidence type="ECO:0000256" key="1">
    <source>
        <dbReference type="ARBA" id="ARBA00006739"/>
    </source>
</evidence>
<dbReference type="InterPro" id="IPR029044">
    <property type="entry name" value="Nucleotide-diphossugar_trans"/>
</dbReference>
<accession>A0A0R2M0Z3</accession>
<dbReference type="Pfam" id="PF00535">
    <property type="entry name" value="Glycos_transf_2"/>
    <property type="match status" value="1"/>
</dbReference>
<dbReference type="AlphaFoldDB" id="A0A0R2M0Z3"/>
<dbReference type="PANTHER" id="PTHR43685">
    <property type="entry name" value="GLYCOSYLTRANSFERASE"/>
    <property type="match status" value="1"/>
</dbReference>
<keyword evidence="3 5" id="KW-0808">Transferase</keyword>
<evidence type="ECO:0000313" key="6">
    <source>
        <dbReference type="Proteomes" id="UP000051783"/>
    </source>
</evidence>
<feature type="domain" description="Glycosyltransferase 2-like" evidence="4">
    <location>
        <begin position="9"/>
        <end position="158"/>
    </location>
</feature>
<dbReference type="PATRIC" id="fig|942150.3.peg.1119"/>
<keyword evidence="2" id="KW-0328">Glycosyltransferase</keyword>
<reference evidence="5 6" key="1">
    <citation type="journal article" date="2015" name="Genome Announc.">
        <title>Expanding the biotechnology potential of lactobacilli through comparative genomics of 213 strains and associated genera.</title>
        <authorList>
            <person name="Sun Z."/>
            <person name="Harris H.M."/>
            <person name="McCann A."/>
            <person name="Guo C."/>
            <person name="Argimon S."/>
            <person name="Zhang W."/>
            <person name="Yang X."/>
            <person name="Jeffery I.B."/>
            <person name="Cooney J.C."/>
            <person name="Kagawa T.F."/>
            <person name="Liu W."/>
            <person name="Song Y."/>
            <person name="Salvetti E."/>
            <person name="Wrobel A."/>
            <person name="Rasinkangas P."/>
            <person name="Parkhill J."/>
            <person name="Rea M.C."/>
            <person name="O'Sullivan O."/>
            <person name="Ritari J."/>
            <person name="Douillard F.P."/>
            <person name="Paul Ross R."/>
            <person name="Yang R."/>
            <person name="Briner A.E."/>
            <person name="Felis G.E."/>
            <person name="de Vos W.M."/>
            <person name="Barrangou R."/>
            <person name="Klaenhammer T.R."/>
            <person name="Caufield P.W."/>
            <person name="Cui Y."/>
            <person name="Zhang H."/>
            <person name="O'Toole P.W."/>
        </authorList>
    </citation>
    <scope>NUCLEOTIDE SEQUENCE [LARGE SCALE GENOMIC DNA]</scope>
    <source>
        <strain evidence="5 6">LMG 26013</strain>
    </source>
</reference>
<dbReference type="STRING" id="942150.IV64_GL001084"/>
<dbReference type="Proteomes" id="UP000051783">
    <property type="component" value="Unassembled WGS sequence"/>
</dbReference>
<dbReference type="SUPFAM" id="SSF53448">
    <property type="entry name" value="Nucleotide-diphospho-sugar transferases"/>
    <property type="match status" value="1"/>
</dbReference>
<evidence type="ECO:0000256" key="3">
    <source>
        <dbReference type="ARBA" id="ARBA00022679"/>
    </source>
</evidence>
<dbReference type="Gene3D" id="3.90.550.10">
    <property type="entry name" value="Spore Coat Polysaccharide Biosynthesis Protein SpsA, Chain A"/>
    <property type="match status" value="1"/>
</dbReference>
<proteinExistence type="inferred from homology"/>
<dbReference type="InterPro" id="IPR001173">
    <property type="entry name" value="Glyco_trans_2-like"/>
</dbReference>